<name>A0A8J3JNU4_9ACTN</name>
<gene>
    <name evidence="1" type="ORF">Cba03nite_54700</name>
</gene>
<accession>A0A8J3JNU4</accession>
<comment type="caution">
    <text evidence="1">The sequence shown here is derived from an EMBL/GenBank/DDBJ whole genome shotgun (WGS) entry which is preliminary data.</text>
</comment>
<sequence length="62" mass="7334">MPIQREMRSKLRYQSAETKEQLLGMAKRLNISGRWHMTKAELVRAIEKANNQPNRRNPREGD</sequence>
<protein>
    <recommendedName>
        <fullName evidence="3">Rho termination factor N-terminal domain-containing protein</fullName>
    </recommendedName>
</protein>
<proteinExistence type="predicted"/>
<evidence type="ECO:0000313" key="1">
    <source>
        <dbReference type="EMBL" id="GIF84121.1"/>
    </source>
</evidence>
<dbReference type="RefSeq" id="WP_203751908.1">
    <property type="nucleotide sequence ID" value="NZ_BONF01000033.1"/>
</dbReference>
<evidence type="ECO:0000313" key="2">
    <source>
        <dbReference type="Proteomes" id="UP000601223"/>
    </source>
</evidence>
<reference evidence="1 2" key="1">
    <citation type="submission" date="2021-01" db="EMBL/GenBank/DDBJ databases">
        <title>Whole genome shotgun sequence of Catellatospora bangladeshensis NBRC 107357.</title>
        <authorList>
            <person name="Komaki H."/>
            <person name="Tamura T."/>
        </authorList>
    </citation>
    <scope>NUCLEOTIDE SEQUENCE [LARGE SCALE GENOMIC DNA]</scope>
    <source>
        <strain evidence="1 2">NBRC 107357</strain>
    </source>
</reference>
<dbReference type="EMBL" id="BONF01000033">
    <property type="protein sequence ID" value="GIF84121.1"/>
    <property type="molecule type" value="Genomic_DNA"/>
</dbReference>
<evidence type="ECO:0008006" key="3">
    <source>
        <dbReference type="Google" id="ProtNLM"/>
    </source>
</evidence>
<organism evidence="1 2">
    <name type="scientific">Catellatospora bangladeshensis</name>
    <dbReference type="NCBI Taxonomy" id="310355"/>
    <lineage>
        <taxon>Bacteria</taxon>
        <taxon>Bacillati</taxon>
        <taxon>Actinomycetota</taxon>
        <taxon>Actinomycetes</taxon>
        <taxon>Micromonosporales</taxon>
        <taxon>Micromonosporaceae</taxon>
        <taxon>Catellatospora</taxon>
    </lineage>
</organism>
<keyword evidence="2" id="KW-1185">Reference proteome</keyword>
<dbReference type="Proteomes" id="UP000601223">
    <property type="component" value="Unassembled WGS sequence"/>
</dbReference>
<dbReference type="AlphaFoldDB" id="A0A8J3JNU4"/>